<evidence type="ECO:0000313" key="3">
    <source>
        <dbReference type="Proteomes" id="UP001217089"/>
    </source>
</evidence>
<comment type="caution">
    <text evidence="2">The sequence shown here is derived from an EMBL/GenBank/DDBJ whole genome shotgun (WGS) entry which is preliminary data.</text>
</comment>
<name>A0ABQ9EA16_TEGGR</name>
<protein>
    <recommendedName>
        <fullName evidence="4">Transposable element P transposase</fullName>
    </recommendedName>
</protein>
<dbReference type="Proteomes" id="UP001217089">
    <property type="component" value="Unassembled WGS sequence"/>
</dbReference>
<feature type="compositionally biased region" description="Polar residues" evidence="1">
    <location>
        <begin position="528"/>
        <end position="537"/>
    </location>
</feature>
<proteinExistence type="predicted"/>
<evidence type="ECO:0000256" key="1">
    <source>
        <dbReference type="SAM" id="MobiDB-lite"/>
    </source>
</evidence>
<gene>
    <name evidence="2" type="ORF">KUTeg_021906</name>
</gene>
<keyword evidence="3" id="KW-1185">Reference proteome</keyword>
<dbReference type="EMBL" id="JARBDR010000919">
    <property type="protein sequence ID" value="KAJ8300387.1"/>
    <property type="molecule type" value="Genomic_DNA"/>
</dbReference>
<feature type="compositionally biased region" description="Acidic residues" evidence="1">
    <location>
        <begin position="489"/>
        <end position="501"/>
    </location>
</feature>
<evidence type="ECO:0000313" key="2">
    <source>
        <dbReference type="EMBL" id="KAJ8300387.1"/>
    </source>
</evidence>
<accession>A0ABQ9EA16</accession>
<evidence type="ECO:0008006" key="4">
    <source>
        <dbReference type="Google" id="ProtNLM"/>
    </source>
</evidence>
<feature type="region of interest" description="Disordered" evidence="1">
    <location>
        <begin position="489"/>
        <end position="537"/>
    </location>
</feature>
<sequence>MESQIVASNTKTKNGVRWNKDIICMSLSLYNRNPAVYRDLTLNKWLHLPSEQLLRVYKHAVQQKPGIVQDMMQWMYNESLRQISIPEELYGLSFTGGDLGKMQALNSGEIADCKLANHVQQYVFTGLTGFRWPFAHFPNTQAPPAEIFITTWMCIDELTKWGFNPIYCCMDGSANNRAFLKMHFSKSDPVSMKMVAKYYRNPIKKIIFLMDPCHLIKKIRNSVLSSGFLRSHQRLLTVDGNFIIWKMWIDAYQWDRSTNTFPIHHKLTDEHLFPTNAQKMRNKSAFQVLDSDMLHLMKCYSSTLNDACQGEMKGVLEFLNYTSFLVSFFADSRPIKDSNDPRLNSLTESYNWFKSWVKQEIKDNDPNKRYKSLLTMETREDLDYMYFGFMSIVDLCTNELNIESTERSLYHGANSNPNYNEYRTGINSIILGQSTISKKANCGGETAKPFAIGPPSKKSKHTNFLLEEYFDDLFFLFFSFVLEGSEVATEEQADATEEQADATEGPLDASEGPACGEFEVDGEGSGMAQDNVSSVPR</sequence>
<reference evidence="2 3" key="1">
    <citation type="submission" date="2022-12" db="EMBL/GenBank/DDBJ databases">
        <title>Chromosome-level genome of Tegillarca granosa.</title>
        <authorList>
            <person name="Kim J."/>
        </authorList>
    </citation>
    <scope>NUCLEOTIDE SEQUENCE [LARGE SCALE GENOMIC DNA]</scope>
    <source>
        <strain evidence="2">Teg-2019</strain>
        <tissue evidence="2">Adductor muscle</tissue>
    </source>
</reference>
<organism evidence="2 3">
    <name type="scientific">Tegillarca granosa</name>
    <name type="common">Malaysian cockle</name>
    <name type="synonym">Anadara granosa</name>
    <dbReference type="NCBI Taxonomy" id="220873"/>
    <lineage>
        <taxon>Eukaryota</taxon>
        <taxon>Metazoa</taxon>
        <taxon>Spiralia</taxon>
        <taxon>Lophotrochozoa</taxon>
        <taxon>Mollusca</taxon>
        <taxon>Bivalvia</taxon>
        <taxon>Autobranchia</taxon>
        <taxon>Pteriomorphia</taxon>
        <taxon>Arcoida</taxon>
        <taxon>Arcoidea</taxon>
        <taxon>Arcidae</taxon>
        <taxon>Tegillarca</taxon>
    </lineage>
</organism>